<accession>F2NF17</accession>
<evidence type="ECO:0000313" key="2">
    <source>
        <dbReference type="Proteomes" id="UP000000483"/>
    </source>
</evidence>
<organism evidence="1 2">
    <name type="scientific">Desulfobacca acetoxidans (strain ATCC 700848 / DSM 11109 / ASRB2)</name>
    <dbReference type="NCBI Taxonomy" id="880072"/>
    <lineage>
        <taxon>Bacteria</taxon>
        <taxon>Pseudomonadati</taxon>
        <taxon>Thermodesulfobacteriota</taxon>
        <taxon>Desulfobaccia</taxon>
        <taxon>Desulfobaccales</taxon>
        <taxon>Desulfobaccaceae</taxon>
        <taxon>Desulfobacca</taxon>
    </lineage>
</organism>
<name>F2NF17_DESAR</name>
<dbReference type="STRING" id="880072.Desac_0470"/>
<dbReference type="KEGG" id="dao:Desac_0470"/>
<proteinExistence type="predicted"/>
<dbReference type="EMBL" id="CP002629">
    <property type="protein sequence ID" value="AEB08357.1"/>
    <property type="molecule type" value="Genomic_DNA"/>
</dbReference>
<dbReference type="Proteomes" id="UP000000483">
    <property type="component" value="Chromosome"/>
</dbReference>
<evidence type="ECO:0000313" key="1">
    <source>
        <dbReference type="EMBL" id="AEB08357.1"/>
    </source>
</evidence>
<reference evidence="2" key="2">
    <citation type="submission" date="2011-03" db="EMBL/GenBank/DDBJ databases">
        <title>The complete genome of Desulfobacca acetoxidans DSM 11109.</title>
        <authorList>
            <consortium name="US DOE Joint Genome Institute (JGI-PGF)"/>
            <person name="Lucas S."/>
            <person name="Copeland A."/>
            <person name="Lapidus A."/>
            <person name="Bruce D."/>
            <person name="Goodwin L."/>
            <person name="Pitluck S."/>
            <person name="Peters L."/>
            <person name="Kyrpides N."/>
            <person name="Mavromatis K."/>
            <person name="Ivanova N."/>
            <person name="Ovchinnikova G."/>
            <person name="Teshima H."/>
            <person name="Detter J.C."/>
            <person name="Han C."/>
            <person name="Land M."/>
            <person name="Hauser L."/>
            <person name="Markowitz V."/>
            <person name="Cheng J.-F."/>
            <person name="Hugenholtz P."/>
            <person name="Woyke T."/>
            <person name="Wu D."/>
            <person name="Spring S."/>
            <person name="Schueler E."/>
            <person name="Brambilla E."/>
            <person name="Klenk H.-P."/>
            <person name="Eisen J.A."/>
        </authorList>
    </citation>
    <scope>NUCLEOTIDE SEQUENCE [LARGE SCALE GENOMIC DNA]</scope>
    <source>
        <strain evidence="2">ATCC 700848 / DSM 11109 / ASRB2</strain>
    </source>
</reference>
<reference evidence="1 2" key="1">
    <citation type="journal article" date="2011" name="Stand. Genomic Sci.">
        <title>Complete genome sequence of the acetate-degrading sulfate reducer Desulfobacca acetoxidans type strain (ASRB2).</title>
        <authorList>
            <person name="Goker M."/>
            <person name="Teshima H."/>
            <person name="Lapidus A."/>
            <person name="Nolan M."/>
            <person name="Lucas S."/>
            <person name="Hammon N."/>
            <person name="Deshpande S."/>
            <person name="Cheng J.F."/>
            <person name="Tapia R."/>
            <person name="Han C."/>
            <person name="Goodwin L."/>
            <person name="Pitluck S."/>
            <person name="Huntemann M."/>
            <person name="Liolios K."/>
            <person name="Ivanova N."/>
            <person name="Pagani I."/>
            <person name="Mavromatis K."/>
            <person name="Ovchinikova G."/>
            <person name="Pati A."/>
            <person name="Chen A."/>
            <person name="Palaniappan K."/>
            <person name="Land M."/>
            <person name="Hauser L."/>
            <person name="Brambilla E.M."/>
            <person name="Rohde M."/>
            <person name="Spring S."/>
            <person name="Detter J.C."/>
            <person name="Woyke T."/>
            <person name="Bristow J."/>
            <person name="Eisen J.A."/>
            <person name="Markowitz V."/>
            <person name="Hugenholtz P."/>
            <person name="Kyrpides N.C."/>
            <person name="Klenk H.P."/>
        </authorList>
    </citation>
    <scope>NUCLEOTIDE SEQUENCE [LARGE SCALE GENOMIC DNA]</scope>
    <source>
        <strain evidence="2">ATCC 700848 / DSM 11109 / ASRB2</strain>
    </source>
</reference>
<gene>
    <name evidence="1" type="ordered locus">Desac_0470</name>
</gene>
<keyword evidence="2" id="KW-1185">Reference proteome</keyword>
<sequence>MAAENLGKTKSMNIFKIGTTQGIYPSPDTG</sequence>
<dbReference type="HOGENOM" id="CLU_3403155_0_0_7"/>
<dbReference type="AlphaFoldDB" id="F2NF17"/>
<protein>
    <submittedName>
        <fullName evidence="1">Uncharacterized protein</fullName>
    </submittedName>
</protein>